<reference evidence="2" key="3">
    <citation type="submission" date="2021-05" db="EMBL/GenBank/DDBJ databases">
        <title>Protein family content uncovers lineage relationships and bacterial pathway maintenance mechanisms in DPANN archaea.</title>
        <authorList>
            <person name="Castelle C.J."/>
            <person name="Meheust R."/>
            <person name="Jaffe A.L."/>
            <person name="Seitz K."/>
            <person name="Gong X."/>
            <person name="Baker B.J."/>
            <person name="Banfield J.F."/>
        </authorList>
    </citation>
    <scope>NUCLEOTIDE SEQUENCE</scope>
    <source>
        <strain evidence="2">RIFCSPHIGHO2_01_FULL_GW2011_AR10_43_9</strain>
    </source>
</reference>
<organism evidence="1 3">
    <name type="scientific">Candidatus Iainarchaeum sp</name>
    <dbReference type="NCBI Taxonomy" id="3101447"/>
    <lineage>
        <taxon>Archaea</taxon>
        <taxon>Candidatus Iainarchaeota</taxon>
        <taxon>Candidatus Iainarchaeia</taxon>
        <taxon>Candidatus Iainarchaeales</taxon>
        <taxon>Candidatus Iainarchaeaceae</taxon>
        <taxon>Candidatus Iainarchaeum</taxon>
    </lineage>
</organism>
<dbReference type="Pfam" id="PF19927">
    <property type="entry name" value="DUF6390"/>
    <property type="match status" value="1"/>
</dbReference>
<dbReference type="Proteomes" id="UP000577419">
    <property type="component" value="Unassembled WGS sequence"/>
</dbReference>
<gene>
    <name evidence="1" type="ORF">HA237_03685</name>
    <name evidence="2" type="ORF">J4224_00140</name>
</gene>
<comment type="caution">
    <text evidence="1">The sequence shown here is derived from an EMBL/GenBank/DDBJ whole genome shotgun (WGS) entry which is preliminary data.</text>
</comment>
<dbReference type="InterPro" id="IPR045660">
    <property type="entry name" value="DUF6390"/>
</dbReference>
<reference evidence="3" key="1">
    <citation type="journal article" date="2020" name="bioRxiv">
        <title>A rank-normalized archaeal taxonomy based on genome phylogeny resolves widespread incomplete and uneven classifications.</title>
        <authorList>
            <person name="Rinke C."/>
            <person name="Chuvochina M."/>
            <person name="Mussig A.J."/>
            <person name="Chaumeil P.-A."/>
            <person name="Waite D.W."/>
            <person name="Whitman W.B."/>
            <person name="Parks D.H."/>
            <person name="Hugenholtz P."/>
        </authorList>
    </citation>
    <scope>NUCLEOTIDE SEQUENCE [LARGE SCALE GENOMIC DNA]</scope>
</reference>
<sequence>MQQSELEALAFACRHSFITNKLEYCGEEGAFREFKEFIEAPVPEKAEHIKELLSTFEGFHAYLKLIGKSNNMQPFDFRVIEAYWLGNRLLENVGTEKVRQMILTDLSRPGLLPKSIAEKKADSLTGEVFPHHSFHVLYMNFMTKKVEPILKNLDNCLVGWGKVKELHPEKEKIVIEGVKLTHFNNEFQLDGQTKSIGPGLLKELKKGAFISVHWNNAVSVLSEEQLSNLRKYTKKNVEYVNSL</sequence>
<evidence type="ECO:0000313" key="1">
    <source>
        <dbReference type="EMBL" id="HIH08447.1"/>
    </source>
</evidence>
<evidence type="ECO:0000313" key="3">
    <source>
        <dbReference type="Proteomes" id="UP000577419"/>
    </source>
</evidence>
<reference evidence="2" key="2">
    <citation type="submission" date="2021-03" db="EMBL/GenBank/DDBJ databases">
        <authorList>
            <person name="Jaffe A."/>
        </authorList>
    </citation>
    <scope>NUCLEOTIDE SEQUENCE</scope>
    <source>
        <strain evidence="2">RIFCSPHIGHO2_01_FULL_GW2011_AR10_43_9</strain>
    </source>
</reference>
<dbReference type="AlphaFoldDB" id="A0A7J4IXC8"/>
<protein>
    <submittedName>
        <fullName evidence="1">Uncharacterized protein</fullName>
    </submittedName>
</protein>
<proteinExistence type="predicted"/>
<dbReference type="Proteomes" id="UP000683213">
    <property type="component" value="Unassembled WGS sequence"/>
</dbReference>
<evidence type="ECO:0000313" key="2">
    <source>
        <dbReference type="EMBL" id="MBS3058820.1"/>
    </source>
</evidence>
<name>A0A7J4IXC8_9ARCH</name>
<accession>A0A7J4IXC8</accession>
<dbReference type="EMBL" id="DUFG01000018">
    <property type="protein sequence ID" value="HIH08447.1"/>
    <property type="molecule type" value="Genomic_DNA"/>
</dbReference>
<dbReference type="EMBL" id="JAGVWF010000002">
    <property type="protein sequence ID" value="MBS3058820.1"/>
    <property type="molecule type" value="Genomic_DNA"/>
</dbReference>